<name>A0ABR7MV46_9FIRM</name>
<dbReference type="RefSeq" id="WP_249304051.1">
    <property type="nucleotide sequence ID" value="NZ_JACRSW010000017.1"/>
</dbReference>
<dbReference type="EMBL" id="JACRSW010000017">
    <property type="protein sequence ID" value="MBC8557122.1"/>
    <property type="molecule type" value="Genomic_DNA"/>
</dbReference>
<organism evidence="2 3">
    <name type="scientific">Jutongia hominis</name>
    <dbReference type="NCBI Taxonomy" id="2763664"/>
    <lineage>
        <taxon>Bacteria</taxon>
        <taxon>Bacillati</taxon>
        <taxon>Bacillota</taxon>
        <taxon>Clostridia</taxon>
        <taxon>Lachnospirales</taxon>
        <taxon>Lachnospiraceae</taxon>
        <taxon>Jutongia</taxon>
    </lineage>
</organism>
<feature type="transmembrane region" description="Helical" evidence="1">
    <location>
        <begin position="39"/>
        <end position="57"/>
    </location>
</feature>
<keyword evidence="3" id="KW-1185">Reference proteome</keyword>
<proteinExistence type="predicted"/>
<gene>
    <name evidence="2" type="ORF">H8700_05305</name>
</gene>
<keyword evidence="1" id="KW-0812">Transmembrane</keyword>
<comment type="caution">
    <text evidence="2">The sequence shown here is derived from an EMBL/GenBank/DDBJ whole genome shotgun (WGS) entry which is preliminary data.</text>
</comment>
<evidence type="ECO:0000256" key="1">
    <source>
        <dbReference type="SAM" id="Phobius"/>
    </source>
</evidence>
<keyword evidence="1" id="KW-1133">Transmembrane helix</keyword>
<keyword evidence="1" id="KW-0472">Membrane</keyword>
<accession>A0ABR7MV46</accession>
<dbReference type="Proteomes" id="UP000637513">
    <property type="component" value="Unassembled WGS sequence"/>
</dbReference>
<evidence type="ECO:0000313" key="2">
    <source>
        <dbReference type="EMBL" id="MBC8557122.1"/>
    </source>
</evidence>
<feature type="transmembrane region" description="Helical" evidence="1">
    <location>
        <begin position="12"/>
        <end position="32"/>
    </location>
</feature>
<reference evidence="2 3" key="1">
    <citation type="submission" date="2020-08" db="EMBL/GenBank/DDBJ databases">
        <title>Genome public.</title>
        <authorList>
            <person name="Liu C."/>
            <person name="Sun Q."/>
        </authorList>
    </citation>
    <scope>NUCLEOTIDE SEQUENCE [LARGE SCALE GENOMIC DNA]</scope>
    <source>
        <strain evidence="2 3">BX3</strain>
    </source>
</reference>
<evidence type="ECO:0000313" key="3">
    <source>
        <dbReference type="Proteomes" id="UP000637513"/>
    </source>
</evidence>
<sequence>MKGFILWNYTRLPNILFIIILLCIFALSVFLVRKIHKKKIYVITVLIFVFTVVFWGYSHRNYGIKEISYPLIQGDNTITDSEKISNVIDALHLNKMDEIPYEKSSDPGQKNGKTTVLEITYNNDQKIMIISDDDYAVIRKEGKSYLYRK</sequence>
<protein>
    <submittedName>
        <fullName evidence="2">Uncharacterized protein</fullName>
    </submittedName>
</protein>